<name>A0ACB8K0A7_CITSI</name>
<sequence>MRPTRLPEPAIKLSETPEIFESGFYGVIKRAIIIGNGFAGAENQCIGLVRALGLSGRHSIYRVSRPRGGINEWLHWLPISLHKKVDYFITQVFGYSQFQIVAPETSGKHKEDHSSFAVNSLSQVLEADARQIAKMAYQTFEREGPLLVVASGRDTISVASSIKRLAPENVFVVQIQHPRTHLNRFDMVITPCHDYYPLTPHAQEQIPWFLRRWITPREPPDQHVVLTVGALHQADSAALRSAASVWHDELAVLPKPLFVVNVGGPTSNCTYGVDLAKQLTAMLQGVIWSCGSIRVSFSRRTPEKVAKIIVNEFSNNPKVFIWNGEDPNPHMGHLAWADAFLITADSVSMLSEACSTGKPVYVIGAERCVWKFAYFQKSLQERGVVRPFTGKEDISENWSYPPLNDLAEAANRVKKALAERGWRLCS</sequence>
<evidence type="ECO:0000313" key="1">
    <source>
        <dbReference type="EMBL" id="KAH9738090.1"/>
    </source>
</evidence>
<proteinExistence type="predicted"/>
<accession>A0ACB8K0A7</accession>
<dbReference type="Proteomes" id="UP000829398">
    <property type="component" value="Chromosome 6"/>
</dbReference>
<reference evidence="2" key="1">
    <citation type="journal article" date="2023" name="Hortic. Res.">
        <title>A chromosome-level phased genome enabling allele-level studies in sweet orange: a case study on citrus Huanglongbing tolerance.</title>
        <authorList>
            <person name="Wu B."/>
            <person name="Yu Q."/>
            <person name="Deng Z."/>
            <person name="Duan Y."/>
            <person name="Luo F."/>
            <person name="Gmitter F. Jr."/>
        </authorList>
    </citation>
    <scope>NUCLEOTIDE SEQUENCE [LARGE SCALE GENOMIC DNA]</scope>
    <source>
        <strain evidence="2">cv. Valencia</strain>
    </source>
</reference>
<dbReference type="EMBL" id="CM039175">
    <property type="protein sequence ID" value="KAH9738090.1"/>
    <property type="molecule type" value="Genomic_DNA"/>
</dbReference>
<organism evidence="1 2">
    <name type="scientific">Citrus sinensis</name>
    <name type="common">Sweet orange</name>
    <name type="synonym">Citrus aurantium var. sinensis</name>
    <dbReference type="NCBI Taxonomy" id="2711"/>
    <lineage>
        <taxon>Eukaryota</taxon>
        <taxon>Viridiplantae</taxon>
        <taxon>Streptophyta</taxon>
        <taxon>Embryophyta</taxon>
        <taxon>Tracheophyta</taxon>
        <taxon>Spermatophyta</taxon>
        <taxon>Magnoliopsida</taxon>
        <taxon>eudicotyledons</taxon>
        <taxon>Gunneridae</taxon>
        <taxon>Pentapetalae</taxon>
        <taxon>rosids</taxon>
        <taxon>malvids</taxon>
        <taxon>Sapindales</taxon>
        <taxon>Rutaceae</taxon>
        <taxon>Aurantioideae</taxon>
        <taxon>Citrus</taxon>
    </lineage>
</organism>
<keyword evidence="2" id="KW-1185">Reference proteome</keyword>
<evidence type="ECO:0000313" key="2">
    <source>
        <dbReference type="Proteomes" id="UP000829398"/>
    </source>
</evidence>
<gene>
    <name evidence="1" type="ORF">KPL71_018662</name>
</gene>
<protein>
    <submittedName>
        <fullName evidence="1">Mitochondrial fission protein ELM1</fullName>
    </submittedName>
</protein>
<comment type="caution">
    <text evidence="1">The sequence shown here is derived from an EMBL/GenBank/DDBJ whole genome shotgun (WGS) entry which is preliminary data.</text>
</comment>